<dbReference type="InterPro" id="IPR011990">
    <property type="entry name" value="TPR-like_helical_dom_sf"/>
</dbReference>
<dbReference type="Pfam" id="PF13424">
    <property type="entry name" value="TPR_12"/>
    <property type="match status" value="1"/>
</dbReference>
<dbReference type="OrthoDB" id="9812579at2"/>
<dbReference type="InterPro" id="IPR036388">
    <property type="entry name" value="WH-like_DNA-bd_sf"/>
</dbReference>
<accession>A0A161K2Z1</accession>
<feature type="domain" description="NACHT" evidence="1">
    <location>
        <begin position="300"/>
        <end position="416"/>
    </location>
</feature>
<evidence type="ECO:0000313" key="2">
    <source>
        <dbReference type="EMBL" id="CUS03147.2"/>
    </source>
</evidence>
<proteinExistence type="predicted"/>
<evidence type="ECO:0000313" key="3">
    <source>
        <dbReference type="Proteomes" id="UP000215027"/>
    </source>
</evidence>
<dbReference type="KEGG" id="pbf:CFX0092_A1269"/>
<gene>
    <name evidence="2" type="ORF">CFX0092_A1269</name>
</gene>
<dbReference type="Pfam" id="PF13401">
    <property type="entry name" value="AAA_22"/>
    <property type="match status" value="1"/>
</dbReference>
<dbReference type="PANTHER" id="PTHR47691:SF3">
    <property type="entry name" value="HTH-TYPE TRANSCRIPTIONAL REGULATOR RV0890C-RELATED"/>
    <property type="match status" value="1"/>
</dbReference>
<dbReference type="InterPro" id="IPR027417">
    <property type="entry name" value="P-loop_NTPase"/>
</dbReference>
<dbReference type="PRINTS" id="PR00364">
    <property type="entry name" value="DISEASERSIST"/>
</dbReference>
<dbReference type="SUPFAM" id="SSF52540">
    <property type="entry name" value="P-loop containing nucleoside triphosphate hydrolases"/>
    <property type="match status" value="1"/>
</dbReference>
<keyword evidence="3" id="KW-1185">Reference proteome</keyword>
<dbReference type="CDD" id="cd15831">
    <property type="entry name" value="BTAD"/>
    <property type="match status" value="1"/>
</dbReference>
<dbReference type="GO" id="GO:0016887">
    <property type="term" value="F:ATP hydrolysis activity"/>
    <property type="evidence" value="ECO:0007669"/>
    <property type="project" value="InterPro"/>
</dbReference>
<dbReference type="Gene3D" id="3.40.50.300">
    <property type="entry name" value="P-loop containing nucleotide triphosphate hydrolases"/>
    <property type="match status" value="1"/>
</dbReference>
<dbReference type="Gene3D" id="1.10.10.10">
    <property type="entry name" value="Winged helix-like DNA-binding domain superfamily/Winged helix DNA-binding domain"/>
    <property type="match status" value="1"/>
</dbReference>
<reference evidence="2" key="1">
    <citation type="submission" date="2016-01" db="EMBL/GenBank/DDBJ databases">
        <authorList>
            <person name="Mcilroy J.S."/>
            <person name="Karst M S."/>
            <person name="Albertsen M."/>
        </authorList>
    </citation>
    <scope>NUCLEOTIDE SEQUENCE</scope>
    <source>
        <strain evidence="2">Cfx-K</strain>
    </source>
</reference>
<dbReference type="SMART" id="SM01043">
    <property type="entry name" value="BTAD"/>
    <property type="match status" value="1"/>
</dbReference>
<dbReference type="RefSeq" id="WP_157912943.1">
    <property type="nucleotide sequence ID" value="NZ_LN890655.1"/>
</dbReference>
<dbReference type="Gene3D" id="1.25.40.10">
    <property type="entry name" value="Tetratricopeptide repeat domain"/>
    <property type="match status" value="2"/>
</dbReference>
<organism evidence="2 3">
    <name type="scientific">Candidatus Promineifilum breve</name>
    <dbReference type="NCBI Taxonomy" id="1806508"/>
    <lineage>
        <taxon>Bacteria</taxon>
        <taxon>Bacillati</taxon>
        <taxon>Chloroflexota</taxon>
        <taxon>Ardenticatenia</taxon>
        <taxon>Candidatus Promineifilales</taxon>
        <taxon>Candidatus Promineifilaceae</taxon>
        <taxon>Candidatus Promineifilum</taxon>
    </lineage>
</organism>
<dbReference type="EMBL" id="LN890655">
    <property type="protein sequence ID" value="CUS03147.2"/>
    <property type="molecule type" value="Genomic_DNA"/>
</dbReference>
<dbReference type="SUPFAM" id="SSF48452">
    <property type="entry name" value="TPR-like"/>
    <property type="match status" value="3"/>
</dbReference>
<dbReference type="PROSITE" id="PS50837">
    <property type="entry name" value="NACHT"/>
    <property type="match status" value="1"/>
</dbReference>
<name>A0A161K2Z1_9CHLR</name>
<evidence type="ECO:0000259" key="1">
    <source>
        <dbReference type="PROSITE" id="PS50837"/>
    </source>
</evidence>
<dbReference type="InterPro" id="IPR049945">
    <property type="entry name" value="AAA_22"/>
</dbReference>
<sequence>MSGLTLSLLGPFTVTIDDQPFDGLRNRPALALLLYLACQPERHRRESLMALLWPDWPQASAQQNLRQNLYVLRQALPGVTSHHGGDAVPLILSDRETLQLNPDAAVTVDARRFAALLEQPQPTTSHLAEAIALYRGDFLADFYLPDSSSFEEWAAAHREAYRRLALQALERLTDDALALADYPAAERYARHQLAIDNLRESAHRQLMLALSHSGQRAAALTHYEAYTRIVKEELGVEATSDMRALAEQIALGQQAPPVRSESAIQARRPRHNLPAAATALIGRERELEALDTYVRDPAIRLVTIVGPGGMGKTRLAQAAAEAVLHDVRQPPPFPDGVFFVPLASLATAALLIPAIAGAINFRFHEGSEPKEQLLDYLRRKQMLLLLDNFEHLMDGVELVDEILKTAPGVKLLITSRQKLLRQAEQLFPIGGLSLPPDTAVQPNGAESDAVQLFLQSARRTRPAFSLTADNRPDVLAICRLVEGMPLGIILAATWLDTLSTADIVAEMEQDLDFLAVEGGDLPQRQRSMRAAFNHSWRLLGEREQAVFRQLSVFRGGFTREAAAIADASARDLQTLINKSLLIRESPSRYMMHELLRQFAAEKLAGTQREEEATRDRHSAYFCDFLNDHTQEWHSAQQFETLATVTREAHNAQAGLQWALAREQWPRLLKAIDSWMEYQQWQAYWQEGERFCRTIVDRAAQLDQANGVVPPDLLRLWVRALLWMATINGSDRRAANDNSQMALALLERPELAGQERRREEAIARSLKGFHVQMTDLNESQRQFTLSLEIFQDLGDRWGIAQSLAGLGGLDYVNGRLDAALAHAEAAYEIRRAMGDRPAQGRSLNNLGLIHKWLGHLELAERFHRQMVTLKQDIHDYSTMAESQANLVQTLSHVGKYDEAYRLAMEALEGSRARGNKTNEAIITIAAGNALLNLGQYEPVYRLLDGTLAVVRDKGQRIYEGVLQQLYGALALAGKSYVEAQTAYRSSLEIFEQIGRMTVVWPLSGLGHAAYRQGDRPEARKQIIAAMASALQSRNFFIVRALPTAALLLADAGRVQQAITAWSLAKTYPHIANSRWFADIAGRELDELAASVSSTGAATAGQTGRETDLWAMSAALLVELEKLSGRNSTPIMLQ</sequence>
<dbReference type="Pfam" id="PF03704">
    <property type="entry name" value="BTAD"/>
    <property type="match status" value="1"/>
</dbReference>
<dbReference type="PANTHER" id="PTHR47691">
    <property type="entry name" value="REGULATOR-RELATED"/>
    <property type="match status" value="1"/>
</dbReference>
<protein>
    <submittedName>
        <fullName evidence="2">LuxR family transcriptional regulator</fullName>
    </submittedName>
</protein>
<dbReference type="InterPro" id="IPR005158">
    <property type="entry name" value="BTAD"/>
</dbReference>
<dbReference type="AlphaFoldDB" id="A0A161K2Z1"/>
<dbReference type="Proteomes" id="UP000215027">
    <property type="component" value="Chromosome I"/>
</dbReference>
<dbReference type="InterPro" id="IPR007111">
    <property type="entry name" value="NACHT_NTPase"/>
</dbReference>